<feature type="chain" id="PRO_5046451430" description="PknH-like extracellular domain-containing protein" evidence="2">
    <location>
        <begin position="24"/>
        <end position="216"/>
    </location>
</feature>
<gene>
    <name evidence="3" type="ORF">GCM10010492_04160</name>
</gene>
<feature type="signal peptide" evidence="2">
    <location>
        <begin position="1"/>
        <end position="23"/>
    </location>
</feature>
<accession>A0ABN0T1Q8</accession>
<comment type="caution">
    <text evidence="3">The sequence shown here is derived from an EMBL/GenBank/DDBJ whole genome shotgun (WGS) entry which is preliminary data.</text>
</comment>
<keyword evidence="2" id="KW-0732">Signal</keyword>
<name>A0ABN0T1Q8_9PSEU</name>
<reference evidence="3 4" key="1">
    <citation type="journal article" date="2019" name="Int. J. Syst. Evol. Microbiol.">
        <title>The Global Catalogue of Microorganisms (GCM) 10K type strain sequencing project: providing services to taxonomists for standard genome sequencing and annotation.</title>
        <authorList>
            <consortium name="The Broad Institute Genomics Platform"/>
            <consortium name="The Broad Institute Genome Sequencing Center for Infectious Disease"/>
            <person name="Wu L."/>
            <person name="Ma J."/>
        </authorList>
    </citation>
    <scope>NUCLEOTIDE SEQUENCE [LARGE SCALE GENOMIC DNA]</scope>
    <source>
        <strain evidence="3 4">JCM 3380</strain>
    </source>
</reference>
<feature type="compositionally biased region" description="Low complexity" evidence="1">
    <location>
        <begin position="19"/>
        <end position="41"/>
    </location>
</feature>
<dbReference type="PROSITE" id="PS51257">
    <property type="entry name" value="PROKAR_LIPOPROTEIN"/>
    <property type="match status" value="1"/>
</dbReference>
<evidence type="ECO:0000313" key="4">
    <source>
        <dbReference type="Proteomes" id="UP001500416"/>
    </source>
</evidence>
<dbReference type="RefSeq" id="WP_343931829.1">
    <property type="nucleotide sequence ID" value="NZ_BAAABU010000001.1"/>
</dbReference>
<proteinExistence type="predicted"/>
<feature type="region of interest" description="Disordered" evidence="1">
    <location>
        <begin position="19"/>
        <end position="49"/>
    </location>
</feature>
<organism evidence="3 4">
    <name type="scientific">Saccharothrix mutabilis subsp. mutabilis</name>
    <dbReference type="NCBI Taxonomy" id="66855"/>
    <lineage>
        <taxon>Bacteria</taxon>
        <taxon>Bacillati</taxon>
        <taxon>Actinomycetota</taxon>
        <taxon>Actinomycetes</taxon>
        <taxon>Pseudonocardiales</taxon>
        <taxon>Pseudonocardiaceae</taxon>
        <taxon>Saccharothrix</taxon>
    </lineage>
</organism>
<sequence>MRFGGIVLALLSLVGCSSRPAAAPPASSTATTTTTTSTTPTAPDPETIEPRIKAAQLTADLLRPLGYVADSRGEGQHWYRVVSCPEQLETDGWQSATKTASHWVDPRGRTSMIQYTVSYGKISAAAETVRLARQSLECGAVTIADDEYTSVDELEVPPLGADAQFAVCYHAATHERCELLLSKADLLTVLTIFTPQRARASQDLEAAGRAVLPLLT</sequence>
<protein>
    <recommendedName>
        <fullName evidence="5">PknH-like extracellular domain-containing protein</fullName>
    </recommendedName>
</protein>
<evidence type="ECO:0000256" key="2">
    <source>
        <dbReference type="SAM" id="SignalP"/>
    </source>
</evidence>
<evidence type="ECO:0000256" key="1">
    <source>
        <dbReference type="SAM" id="MobiDB-lite"/>
    </source>
</evidence>
<keyword evidence="4" id="KW-1185">Reference proteome</keyword>
<evidence type="ECO:0008006" key="5">
    <source>
        <dbReference type="Google" id="ProtNLM"/>
    </source>
</evidence>
<evidence type="ECO:0000313" key="3">
    <source>
        <dbReference type="EMBL" id="GAA0209591.1"/>
    </source>
</evidence>
<dbReference type="Proteomes" id="UP001500416">
    <property type="component" value="Unassembled WGS sequence"/>
</dbReference>
<dbReference type="EMBL" id="BAAABU010000001">
    <property type="protein sequence ID" value="GAA0209591.1"/>
    <property type="molecule type" value="Genomic_DNA"/>
</dbReference>